<dbReference type="GO" id="GO:0005886">
    <property type="term" value="C:plasma membrane"/>
    <property type="evidence" value="ECO:0007669"/>
    <property type="project" value="TreeGrafter"/>
</dbReference>
<evidence type="ECO:0000313" key="8">
    <source>
        <dbReference type="EMBL" id="OGZ84629.1"/>
    </source>
</evidence>
<accession>A0A1G2JBX5</accession>
<evidence type="ECO:0000256" key="3">
    <source>
        <dbReference type="ARBA" id="ARBA00022692"/>
    </source>
</evidence>
<comment type="similarity">
    <text evidence="2">Belongs to the GtrA family.</text>
</comment>
<evidence type="ECO:0000313" key="9">
    <source>
        <dbReference type="Proteomes" id="UP000177751"/>
    </source>
</evidence>
<dbReference type="PANTHER" id="PTHR38459:SF1">
    <property type="entry name" value="PROPHAGE BACTOPRENOL-LINKED GLUCOSE TRANSLOCASE HOMOLOG"/>
    <property type="match status" value="1"/>
</dbReference>
<dbReference type="InterPro" id="IPR007267">
    <property type="entry name" value="GtrA_DPMS_TM"/>
</dbReference>
<dbReference type="Pfam" id="PF04138">
    <property type="entry name" value="GtrA_DPMS_TM"/>
    <property type="match status" value="1"/>
</dbReference>
<feature type="transmembrane region" description="Helical" evidence="6">
    <location>
        <begin position="70"/>
        <end position="90"/>
    </location>
</feature>
<keyword evidence="4 6" id="KW-1133">Transmembrane helix</keyword>
<name>A0A1G2JBX5_9BACT</name>
<dbReference type="EMBL" id="MHPP01000014">
    <property type="protein sequence ID" value="OGZ84629.1"/>
    <property type="molecule type" value="Genomic_DNA"/>
</dbReference>
<dbReference type="AlphaFoldDB" id="A0A1G2JBX5"/>
<feature type="transmembrane region" description="Helical" evidence="6">
    <location>
        <begin position="133"/>
        <end position="154"/>
    </location>
</feature>
<feature type="transmembrane region" description="Helical" evidence="6">
    <location>
        <begin position="166"/>
        <end position="186"/>
    </location>
</feature>
<evidence type="ECO:0000256" key="6">
    <source>
        <dbReference type="SAM" id="Phobius"/>
    </source>
</evidence>
<comment type="subcellular location">
    <subcellularLocation>
        <location evidence="1">Membrane</location>
        <topology evidence="1">Multi-pass membrane protein</topology>
    </subcellularLocation>
</comment>
<evidence type="ECO:0000256" key="1">
    <source>
        <dbReference type="ARBA" id="ARBA00004141"/>
    </source>
</evidence>
<feature type="transmembrane region" description="Helical" evidence="6">
    <location>
        <begin position="96"/>
        <end position="113"/>
    </location>
</feature>
<dbReference type="PANTHER" id="PTHR38459">
    <property type="entry name" value="PROPHAGE BACTOPRENOL-LINKED GLUCOSE TRANSLOCASE HOMOLOG"/>
    <property type="match status" value="1"/>
</dbReference>
<comment type="caution">
    <text evidence="8">The sequence shown here is derived from an EMBL/GenBank/DDBJ whole genome shotgun (WGS) entry which is preliminary data.</text>
</comment>
<protein>
    <recommendedName>
        <fullName evidence="7">GtrA/DPMS transmembrane domain-containing protein</fullName>
    </recommendedName>
</protein>
<sequence length="190" mass="21715">MISLFKDMKLFNVIFALVTGVFVAWLASDFVSAKYNVFLFIFFPVFSVFCLWLAEIVGRKIFIVRQMARFVLVGGFADIIDIKVYLLLFWLIPASLLIKSISFLIAVAIKYFGNKYWVFNNDAGHSIKEMSKFLAVTAIGLIINVASFYFITQIKTGLPMKIWTEISIIIAALVASVWNFLCYKLLVFKK</sequence>
<evidence type="ECO:0000256" key="4">
    <source>
        <dbReference type="ARBA" id="ARBA00022989"/>
    </source>
</evidence>
<dbReference type="GO" id="GO:0000271">
    <property type="term" value="P:polysaccharide biosynthetic process"/>
    <property type="evidence" value="ECO:0007669"/>
    <property type="project" value="InterPro"/>
</dbReference>
<evidence type="ECO:0000259" key="7">
    <source>
        <dbReference type="Pfam" id="PF04138"/>
    </source>
</evidence>
<dbReference type="InterPro" id="IPR051401">
    <property type="entry name" value="GtrA_CellWall_Glycosyl"/>
</dbReference>
<dbReference type="Proteomes" id="UP000177751">
    <property type="component" value="Unassembled WGS sequence"/>
</dbReference>
<gene>
    <name evidence="8" type="ORF">A2401_01095</name>
</gene>
<organism evidence="8 9">
    <name type="scientific">Candidatus Staskawiczbacteria bacterium RIFOXYC1_FULL_38_18</name>
    <dbReference type="NCBI Taxonomy" id="1802229"/>
    <lineage>
        <taxon>Bacteria</taxon>
        <taxon>Candidatus Staskawicziibacteriota</taxon>
    </lineage>
</organism>
<feature type="transmembrane region" description="Helical" evidence="6">
    <location>
        <begin position="37"/>
        <end position="58"/>
    </location>
</feature>
<feature type="transmembrane region" description="Helical" evidence="6">
    <location>
        <begin position="12"/>
        <end position="31"/>
    </location>
</feature>
<feature type="domain" description="GtrA/DPMS transmembrane" evidence="7">
    <location>
        <begin position="69"/>
        <end position="188"/>
    </location>
</feature>
<keyword evidence="5 6" id="KW-0472">Membrane</keyword>
<proteinExistence type="inferred from homology"/>
<dbReference type="STRING" id="1802229.A2401_01095"/>
<evidence type="ECO:0000256" key="2">
    <source>
        <dbReference type="ARBA" id="ARBA00009399"/>
    </source>
</evidence>
<reference evidence="8 9" key="1">
    <citation type="journal article" date="2016" name="Nat. Commun.">
        <title>Thousands of microbial genomes shed light on interconnected biogeochemical processes in an aquifer system.</title>
        <authorList>
            <person name="Anantharaman K."/>
            <person name="Brown C.T."/>
            <person name="Hug L.A."/>
            <person name="Sharon I."/>
            <person name="Castelle C.J."/>
            <person name="Probst A.J."/>
            <person name="Thomas B.C."/>
            <person name="Singh A."/>
            <person name="Wilkins M.J."/>
            <person name="Karaoz U."/>
            <person name="Brodie E.L."/>
            <person name="Williams K.H."/>
            <person name="Hubbard S.S."/>
            <person name="Banfield J.F."/>
        </authorList>
    </citation>
    <scope>NUCLEOTIDE SEQUENCE [LARGE SCALE GENOMIC DNA]</scope>
</reference>
<keyword evidence="3 6" id="KW-0812">Transmembrane</keyword>
<evidence type="ECO:0000256" key="5">
    <source>
        <dbReference type="ARBA" id="ARBA00023136"/>
    </source>
</evidence>